<dbReference type="FunFam" id="2.30.30.60:FF:000001">
    <property type="entry name" value="MscS Mechanosensitive ion channel"/>
    <property type="match status" value="1"/>
</dbReference>
<dbReference type="InterPro" id="IPR023408">
    <property type="entry name" value="MscS_beta-dom_sf"/>
</dbReference>
<dbReference type="Pfam" id="PF00924">
    <property type="entry name" value="MS_channel_2nd"/>
    <property type="match status" value="1"/>
</dbReference>
<feature type="transmembrane region" description="Helical" evidence="8">
    <location>
        <begin position="47"/>
        <end position="69"/>
    </location>
</feature>
<protein>
    <submittedName>
        <fullName evidence="10">Transporter, MscS family</fullName>
    </submittedName>
</protein>
<evidence type="ECO:0000256" key="8">
    <source>
        <dbReference type="SAM" id="Phobius"/>
    </source>
</evidence>
<feature type="transmembrane region" description="Helical" evidence="8">
    <location>
        <begin position="115"/>
        <end position="134"/>
    </location>
</feature>
<reference evidence="11" key="1">
    <citation type="submission" date="2018-02" db="EMBL/GenBank/DDBJ databases">
        <authorList>
            <person name="Hausmann B."/>
        </authorList>
    </citation>
    <scope>NUCLEOTIDE SEQUENCE [LARGE SCALE GENOMIC DNA]</scope>
    <source>
        <strain evidence="11">Peat soil MAG SbA5</strain>
    </source>
</reference>
<dbReference type="InterPro" id="IPR010920">
    <property type="entry name" value="LSM_dom_sf"/>
</dbReference>
<sequence length="340" mass="36801">MFRCLANVNILLAMRWGWFQEGRFMGKVLDEWIADSQEFLHTKLPRLIGIAIIAFVLSRLLRLVTFHIARAAERSGAGPARLAEVKTMSGVIRATGLAIIALIAGLQFLDAMGFDLAPLLASAGVAGIAIGLAAQNIVKDMFNGFLILVEGQFSVGDTVTIAGVNGVVEALTLRKTTVRDGNGILYIIPNSQITTVANLSAGYSVATIQVSVDFSANPDEVQALLTRIAMDVRNSEEFKNVFVADPQVLGIDVVKGSQMIFLVNFKTRATQQYGPMREFQRRVRLALEEHHMLPGDPNRVFTPSSAAASSGGRNQEMEPESAAQDPTTLKPQEANPFSGE</sequence>
<dbReference type="Gene3D" id="2.30.30.60">
    <property type="match status" value="1"/>
</dbReference>
<keyword evidence="3" id="KW-1003">Cell membrane</keyword>
<evidence type="ECO:0000256" key="5">
    <source>
        <dbReference type="ARBA" id="ARBA00022989"/>
    </source>
</evidence>
<dbReference type="PANTHER" id="PTHR30460">
    <property type="entry name" value="MODERATE CONDUCTANCE MECHANOSENSITIVE CHANNEL YBIO"/>
    <property type="match status" value="1"/>
</dbReference>
<feature type="region of interest" description="Disordered" evidence="7">
    <location>
        <begin position="293"/>
        <end position="340"/>
    </location>
</feature>
<evidence type="ECO:0000256" key="2">
    <source>
        <dbReference type="ARBA" id="ARBA00008017"/>
    </source>
</evidence>
<comment type="subcellular location">
    <subcellularLocation>
        <location evidence="1">Cell membrane</location>
        <topology evidence="1">Multi-pass membrane protein</topology>
    </subcellularLocation>
</comment>
<dbReference type="PANTHER" id="PTHR30460:SF0">
    <property type="entry name" value="MODERATE CONDUCTANCE MECHANOSENSITIVE CHANNEL YBIO"/>
    <property type="match status" value="1"/>
</dbReference>
<evidence type="ECO:0000256" key="6">
    <source>
        <dbReference type="ARBA" id="ARBA00023136"/>
    </source>
</evidence>
<proteinExistence type="inferred from homology"/>
<comment type="similarity">
    <text evidence="2">Belongs to the MscS (TC 1.A.23) family.</text>
</comment>
<dbReference type="Gene3D" id="1.10.287.1260">
    <property type="match status" value="1"/>
</dbReference>
<accession>A0A2N9LLR5</accession>
<evidence type="ECO:0000256" key="4">
    <source>
        <dbReference type="ARBA" id="ARBA00022692"/>
    </source>
</evidence>
<evidence type="ECO:0000313" key="11">
    <source>
        <dbReference type="Proteomes" id="UP000239735"/>
    </source>
</evidence>
<dbReference type="AlphaFoldDB" id="A0A2N9LLR5"/>
<keyword evidence="4 8" id="KW-0812">Transmembrane</keyword>
<dbReference type="InterPro" id="IPR006685">
    <property type="entry name" value="MscS_channel_2nd"/>
</dbReference>
<evidence type="ECO:0000313" key="10">
    <source>
        <dbReference type="EMBL" id="SPE24186.1"/>
    </source>
</evidence>
<keyword evidence="5 8" id="KW-1133">Transmembrane helix</keyword>
<feature type="compositionally biased region" description="Polar residues" evidence="7">
    <location>
        <begin position="301"/>
        <end position="313"/>
    </location>
</feature>
<name>A0A2N9LLR5_9BACT</name>
<dbReference type="SUPFAM" id="SSF82861">
    <property type="entry name" value="Mechanosensitive channel protein MscS (YggB), transmembrane region"/>
    <property type="match status" value="1"/>
</dbReference>
<evidence type="ECO:0000256" key="7">
    <source>
        <dbReference type="SAM" id="MobiDB-lite"/>
    </source>
</evidence>
<feature type="transmembrane region" description="Helical" evidence="8">
    <location>
        <begin position="90"/>
        <end position="109"/>
    </location>
</feature>
<dbReference type="InterPro" id="IPR045276">
    <property type="entry name" value="YbiO_bact"/>
</dbReference>
<dbReference type="SUPFAM" id="SSF50182">
    <property type="entry name" value="Sm-like ribonucleoproteins"/>
    <property type="match status" value="1"/>
</dbReference>
<evidence type="ECO:0000259" key="9">
    <source>
        <dbReference type="Pfam" id="PF00924"/>
    </source>
</evidence>
<organism evidence="10 11">
    <name type="scientific">Candidatus Sulfuritelmatomonas gaucii</name>
    <dbReference type="NCBI Taxonomy" id="2043161"/>
    <lineage>
        <taxon>Bacteria</taxon>
        <taxon>Pseudomonadati</taxon>
        <taxon>Acidobacteriota</taxon>
        <taxon>Terriglobia</taxon>
        <taxon>Terriglobales</taxon>
        <taxon>Acidobacteriaceae</taxon>
        <taxon>Candidatus Sulfuritelmatomonas</taxon>
    </lineage>
</organism>
<dbReference type="OrthoDB" id="9809206at2"/>
<feature type="domain" description="Mechanosensitive ion channel MscS" evidence="9">
    <location>
        <begin position="136"/>
        <end position="200"/>
    </location>
</feature>
<dbReference type="EMBL" id="OKRB01000101">
    <property type="protein sequence ID" value="SPE24186.1"/>
    <property type="molecule type" value="Genomic_DNA"/>
</dbReference>
<dbReference type="GO" id="GO:0005886">
    <property type="term" value="C:plasma membrane"/>
    <property type="evidence" value="ECO:0007669"/>
    <property type="project" value="UniProtKB-SubCell"/>
</dbReference>
<dbReference type="GO" id="GO:0008381">
    <property type="term" value="F:mechanosensitive monoatomic ion channel activity"/>
    <property type="evidence" value="ECO:0007669"/>
    <property type="project" value="InterPro"/>
</dbReference>
<keyword evidence="6 8" id="KW-0472">Membrane</keyword>
<evidence type="ECO:0000256" key="1">
    <source>
        <dbReference type="ARBA" id="ARBA00004651"/>
    </source>
</evidence>
<gene>
    <name evidence="10" type="ORF">SBA5_430065</name>
</gene>
<dbReference type="Proteomes" id="UP000239735">
    <property type="component" value="Unassembled WGS sequence"/>
</dbReference>
<dbReference type="InterPro" id="IPR011014">
    <property type="entry name" value="MscS_channel_TM-2"/>
</dbReference>
<dbReference type="SUPFAM" id="SSF82689">
    <property type="entry name" value="Mechanosensitive channel protein MscS (YggB), C-terminal domain"/>
    <property type="match status" value="1"/>
</dbReference>
<dbReference type="Gene3D" id="3.30.70.100">
    <property type="match status" value="1"/>
</dbReference>
<dbReference type="InterPro" id="IPR011066">
    <property type="entry name" value="MscS_channel_C_sf"/>
</dbReference>
<evidence type="ECO:0000256" key="3">
    <source>
        <dbReference type="ARBA" id="ARBA00022475"/>
    </source>
</evidence>